<accession>D5C0S8</accession>
<proteinExistence type="predicted"/>
<sequence length="102" mass="11224">MATIVIHDLEREYELDKQALKRIAGGSLGGYNWQGNFYAPLMGSMQFSPQALAYGQAMGNYWGSRLSAAQHYGSSSLDFLGTLQDIVSWASSPIVVNGQRIY</sequence>
<organism evidence="1 2">
    <name type="scientific">Nitrosococcus halophilus (strain Nc4)</name>
    <dbReference type="NCBI Taxonomy" id="472759"/>
    <lineage>
        <taxon>Bacteria</taxon>
        <taxon>Pseudomonadati</taxon>
        <taxon>Pseudomonadota</taxon>
        <taxon>Gammaproteobacteria</taxon>
        <taxon>Chromatiales</taxon>
        <taxon>Chromatiaceae</taxon>
        <taxon>Nitrosococcus</taxon>
    </lineage>
</organism>
<dbReference type="Proteomes" id="UP000001844">
    <property type="component" value="Chromosome"/>
</dbReference>
<name>D5C0S8_NITHN</name>
<gene>
    <name evidence="1" type="ordered locus">Nhal_3366</name>
</gene>
<dbReference type="STRING" id="472759.Nhal_3366"/>
<reference evidence="2" key="1">
    <citation type="submission" date="2010-04" db="EMBL/GenBank/DDBJ databases">
        <title>Complete genome sequence of Nitrosococcus halophilus Nc4, a salt-adapted, aerobic obligate ammonia-oxidizing sulfur purple bacterium.</title>
        <authorList>
            <consortium name="US DOE Joint Genome Institute"/>
            <person name="Campbell M.A."/>
            <person name="Malfatti S.A."/>
            <person name="Chain P.S.G."/>
            <person name="Heidelberg J.F."/>
            <person name="Ward B.B."/>
            <person name="Klotz M.G."/>
        </authorList>
    </citation>
    <scope>NUCLEOTIDE SEQUENCE [LARGE SCALE GENOMIC DNA]</scope>
    <source>
        <strain evidence="2">Nc4</strain>
    </source>
</reference>
<keyword evidence="2" id="KW-1185">Reference proteome</keyword>
<dbReference type="OrthoDB" id="9971377at2"/>
<dbReference type="EMBL" id="CP001798">
    <property type="protein sequence ID" value="ADE16401.1"/>
    <property type="molecule type" value="Genomic_DNA"/>
</dbReference>
<dbReference type="RefSeq" id="WP_013034250.1">
    <property type="nucleotide sequence ID" value="NC_013960.1"/>
</dbReference>
<protein>
    <submittedName>
        <fullName evidence="1">Uncharacterized protein</fullName>
    </submittedName>
</protein>
<evidence type="ECO:0000313" key="2">
    <source>
        <dbReference type="Proteomes" id="UP000001844"/>
    </source>
</evidence>
<dbReference type="KEGG" id="nhl:Nhal_3366"/>
<evidence type="ECO:0000313" key="1">
    <source>
        <dbReference type="EMBL" id="ADE16401.1"/>
    </source>
</evidence>
<dbReference type="AlphaFoldDB" id="D5C0S8"/>
<dbReference type="HOGENOM" id="CLU_2274376_0_0_6"/>